<sequence>GRGAAYHAKVVKEKPYNYDKHFFPHDVMQHEKGSGIILGDVYAAHGIEYEVIARCKLKEDSIECGRNIFNQVVFNEATTKDLRKSLSFYRYKWDEDKKRFGKEPEDDWAADDADAFQVLGTRHRIHTMGGQKPGFTPSSGSTTTKAQDDKMSVYNVLEL</sequence>
<proteinExistence type="predicted"/>
<protein>
    <submittedName>
        <fullName evidence="2">Uncharacterized protein</fullName>
    </submittedName>
</protein>
<feature type="compositionally biased region" description="Low complexity" evidence="1">
    <location>
        <begin position="133"/>
        <end position="144"/>
    </location>
</feature>
<dbReference type="AlphaFoldDB" id="A0A0F9GU59"/>
<comment type="caution">
    <text evidence="2">The sequence shown here is derived from an EMBL/GenBank/DDBJ whole genome shotgun (WGS) entry which is preliminary data.</text>
</comment>
<organism evidence="2">
    <name type="scientific">marine sediment metagenome</name>
    <dbReference type="NCBI Taxonomy" id="412755"/>
    <lineage>
        <taxon>unclassified sequences</taxon>
        <taxon>metagenomes</taxon>
        <taxon>ecological metagenomes</taxon>
    </lineage>
</organism>
<accession>A0A0F9GU59</accession>
<evidence type="ECO:0000313" key="2">
    <source>
        <dbReference type="EMBL" id="KKL94226.1"/>
    </source>
</evidence>
<feature type="non-terminal residue" evidence="2">
    <location>
        <position position="1"/>
    </location>
</feature>
<reference evidence="2" key="1">
    <citation type="journal article" date="2015" name="Nature">
        <title>Complex archaea that bridge the gap between prokaryotes and eukaryotes.</title>
        <authorList>
            <person name="Spang A."/>
            <person name="Saw J.H."/>
            <person name="Jorgensen S.L."/>
            <person name="Zaremba-Niedzwiedzka K."/>
            <person name="Martijn J."/>
            <person name="Lind A.E."/>
            <person name="van Eijk R."/>
            <person name="Schleper C."/>
            <person name="Guy L."/>
            <person name="Ettema T.J."/>
        </authorList>
    </citation>
    <scope>NUCLEOTIDE SEQUENCE</scope>
</reference>
<feature type="region of interest" description="Disordered" evidence="1">
    <location>
        <begin position="127"/>
        <end position="149"/>
    </location>
</feature>
<name>A0A0F9GU59_9ZZZZ</name>
<evidence type="ECO:0000256" key="1">
    <source>
        <dbReference type="SAM" id="MobiDB-lite"/>
    </source>
</evidence>
<gene>
    <name evidence="2" type="ORF">LCGC14_1866880</name>
</gene>
<dbReference type="EMBL" id="LAZR01018982">
    <property type="protein sequence ID" value="KKL94226.1"/>
    <property type="molecule type" value="Genomic_DNA"/>
</dbReference>